<protein>
    <submittedName>
        <fullName evidence="1">Zinc-binding dehydrogenase</fullName>
    </submittedName>
</protein>
<dbReference type="EMBL" id="JAGSOG010000203">
    <property type="protein sequence ID" value="MBR7837430.1"/>
    <property type="molecule type" value="Genomic_DNA"/>
</dbReference>
<reference evidence="1" key="1">
    <citation type="submission" date="2021-04" db="EMBL/GenBank/DDBJ databases">
        <title>Genome based classification of Actinospica acidithermotolerans sp. nov., an actinobacterium isolated from an Indonesian hot spring.</title>
        <authorList>
            <person name="Kusuma A.B."/>
            <person name="Putra K.E."/>
            <person name="Nafisah S."/>
            <person name="Loh J."/>
            <person name="Nouioui I."/>
            <person name="Goodfellow M."/>
        </authorList>
    </citation>
    <scope>NUCLEOTIDE SEQUENCE</scope>
    <source>
        <strain evidence="1">CSCA 57</strain>
    </source>
</reference>
<name>A0A941ETP2_9ACTN</name>
<keyword evidence="2" id="KW-1185">Reference proteome</keyword>
<accession>A0A941ETP2</accession>
<proteinExistence type="predicted"/>
<dbReference type="AlphaFoldDB" id="A0A941ETP2"/>
<evidence type="ECO:0000313" key="2">
    <source>
        <dbReference type="Proteomes" id="UP000675781"/>
    </source>
</evidence>
<evidence type="ECO:0000313" key="1">
    <source>
        <dbReference type="EMBL" id="MBR7837430.1"/>
    </source>
</evidence>
<comment type="caution">
    <text evidence="1">The sequence shown here is derived from an EMBL/GenBank/DDBJ whole genome shotgun (WGS) entry which is preliminary data.</text>
</comment>
<dbReference type="Pfam" id="PF13602">
    <property type="entry name" value="ADH_zinc_N_2"/>
    <property type="match status" value="1"/>
</dbReference>
<dbReference type="Gene3D" id="3.90.180.10">
    <property type="entry name" value="Medium-chain alcohol dehydrogenases, catalytic domain"/>
    <property type="match status" value="1"/>
</dbReference>
<sequence>MMDCAGGQTRDQAVGAVRDNGRASFIVIQDASPGLERGITGDSFVAQVDRSRLEALHRLIDAGSLRPNIAEVLPLDQAREALSWVAGRHARGKIVLLVG</sequence>
<gene>
    <name evidence="1" type="ORF">KDL01_29395</name>
</gene>
<dbReference type="Proteomes" id="UP000675781">
    <property type="component" value="Unassembled WGS sequence"/>
</dbReference>
<organism evidence="1 2">
    <name type="scientific">Actinospica durhamensis</name>
    <dbReference type="NCBI Taxonomy" id="1508375"/>
    <lineage>
        <taxon>Bacteria</taxon>
        <taxon>Bacillati</taxon>
        <taxon>Actinomycetota</taxon>
        <taxon>Actinomycetes</taxon>
        <taxon>Catenulisporales</taxon>
        <taxon>Actinospicaceae</taxon>
        <taxon>Actinospica</taxon>
    </lineage>
</organism>
<dbReference type="Gene3D" id="3.40.50.720">
    <property type="entry name" value="NAD(P)-binding Rossmann-like Domain"/>
    <property type="match status" value="1"/>
</dbReference>